<feature type="transmembrane region" description="Helical" evidence="6">
    <location>
        <begin position="267"/>
        <end position="284"/>
    </location>
</feature>
<dbReference type="InterPro" id="IPR050638">
    <property type="entry name" value="AA-Vitamin_Transporters"/>
</dbReference>
<comment type="subcellular location">
    <subcellularLocation>
        <location evidence="1">Membrane</location>
        <topology evidence="1">Multi-pass membrane protein</topology>
    </subcellularLocation>
</comment>
<reference evidence="8 9" key="1">
    <citation type="journal article" date="2011" name="J. Bacteriol.">
        <title>Genome sequence of 'Pedosphaera parvula' Ellin514, an aerobic Verrucomicrobial isolate from pasture soil.</title>
        <authorList>
            <person name="Kant R."/>
            <person name="van Passel M.W."/>
            <person name="Sangwan P."/>
            <person name="Palva A."/>
            <person name="Lucas S."/>
            <person name="Copeland A."/>
            <person name="Lapidus A."/>
            <person name="Glavina Del Rio T."/>
            <person name="Dalin E."/>
            <person name="Tice H."/>
            <person name="Bruce D."/>
            <person name="Goodwin L."/>
            <person name="Pitluck S."/>
            <person name="Chertkov O."/>
            <person name="Larimer F.W."/>
            <person name="Land M.L."/>
            <person name="Hauser L."/>
            <person name="Brettin T.S."/>
            <person name="Detter J.C."/>
            <person name="Han S."/>
            <person name="de Vos W.M."/>
            <person name="Janssen P.H."/>
            <person name="Smidt H."/>
        </authorList>
    </citation>
    <scope>NUCLEOTIDE SEQUENCE [LARGE SCALE GENOMIC DNA]</scope>
    <source>
        <strain evidence="8 9">Ellin514</strain>
    </source>
</reference>
<dbReference type="InterPro" id="IPR000620">
    <property type="entry name" value="EamA_dom"/>
</dbReference>
<dbReference type="Proteomes" id="UP000003688">
    <property type="component" value="Unassembled WGS sequence"/>
</dbReference>
<sequence>MRQSYLIILILLNCGWAASLSIYKALEPYLAPGGIVTLRFGMGTLILLLLWPWLPGKAPRGWDLVKTIVMGIIVFMLGHRIQVYGNKISTAGNSSVLMAMEPIVTSVAAAIFLREHIGPRRLMGFGLGMLGVALLNGLFGAGFQMAGLTASLIFISSFICEAIYSIMGKPLIERASIMKILTIALVAGTITNLLIDGPQTFAAARAMPLKYWWFIFYMATICTSIGYAVWFAVIKETDVNVVALTVFMQPVAGVAIAAVWLHETLHWGQFWGCVAIIAGLSLGLSRQIKPEVPATVQA</sequence>
<keyword evidence="5 6" id="KW-0472">Membrane</keyword>
<feature type="transmembrane region" description="Helical" evidence="6">
    <location>
        <begin position="145"/>
        <end position="164"/>
    </location>
</feature>
<feature type="transmembrane region" description="Helical" evidence="6">
    <location>
        <begin position="122"/>
        <end position="139"/>
    </location>
</feature>
<name>B9XNE2_PEDPL</name>
<dbReference type="GO" id="GO:0016020">
    <property type="term" value="C:membrane"/>
    <property type="evidence" value="ECO:0007669"/>
    <property type="project" value="UniProtKB-SubCell"/>
</dbReference>
<comment type="similarity">
    <text evidence="2">Belongs to the EamA transporter family.</text>
</comment>
<feature type="transmembrane region" description="Helical" evidence="6">
    <location>
        <begin position="211"/>
        <end position="234"/>
    </location>
</feature>
<evidence type="ECO:0000256" key="1">
    <source>
        <dbReference type="ARBA" id="ARBA00004141"/>
    </source>
</evidence>
<gene>
    <name evidence="8" type="ORF">Cflav_PD1502</name>
</gene>
<dbReference type="RefSeq" id="WP_007417329.1">
    <property type="nucleotide sequence ID" value="NZ_ABOX02000040.1"/>
</dbReference>
<feature type="transmembrane region" description="Helical" evidence="6">
    <location>
        <begin position="33"/>
        <end position="52"/>
    </location>
</feature>
<evidence type="ECO:0000256" key="3">
    <source>
        <dbReference type="ARBA" id="ARBA00022692"/>
    </source>
</evidence>
<evidence type="ECO:0000313" key="8">
    <source>
        <dbReference type="EMBL" id="EEF58601.1"/>
    </source>
</evidence>
<feature type="transmembrane region" description="Helical" evidence="6">
    <location>
        <begin position="95"/>
        <end position="113"/>
    </location>
</feature>
<comment type="caution">
    <text evidence="8">The sequence shown here is derived from an EMBL/GenBank/DDBJ whole genome shotgun (WGS) entry which is preliminary data.</text>
</comment>
<evidence type="ECO:0000256" key="2">
    <source>
        <dbReference type="ARBA" id="ARBA00007362"/>
    </source>
</evidence>
<evidence type="ECO:0000256" key="6">
    <source>
        <dbReference type="SAM" id="Phobius"/>
    </source>
</evidence>
<accession>B9XNE2</accession>
<feature type="transmembrane region" description="Helical" evidence="6">
    <location>
        <begin position="176"/>
        <end position="195"/>
    </location>
</feature>
<dbReference type="AlphaFoldDB" id="B9XNE2"/>
<dbReference type="PANTHER" id="PTHR32322:SF2">
    <property type="entry name" value="EAMA DOMAIN-CONTAINING PROTEIN"/>
    <property type="match status" value="1"/>
</dbReference>
<keyword evidence="9" id="KW-1185">Reference proteome</keyword>
<organism evidence="8 9">
    <name type="scientific">Pedosphaera parvula (strain Ellin514)</name>
    <dbReference type="NCBI Taxonomy" id="320771"/>
    <lineage>
        <taxon>Bacteria</taxon>
        <taxon>Pseudomonadati</taxon>
        <taxon>Verrucomicrobiota</taxon>
        <taxon>Pedosphaerae</taxon>
        <taxon>Pedosphaerales</taxon>
        <taxon>Pedosphaeraceae</taxon>
        <taxon>Pedosphaera</taxon>
    </lineage>
</organism>
<evidence type="ECO:0000313" key="9">
    <source>
        <dbReference type="Proteomes" id="UP000003688"/>
    </source>
</evidence>
<dbReference type="InterPro" id="IPR037185">
    <property type="entry name" value="EmrE-like"/>
</dbReference>
<protein>
    <recommendedName>
        <fullName evidence="7">EamA domain-containing protein</fullName>
    </recommendedName>
</protein>
<evidence type="ECO:0000259" key="7">
    <source>
        <dbReference type="Pfam" id="PF00892"/>
    </source>
</evidence>
<dbReference type="EMBL" id="ABOX02000040">
    <property type="protein sequence ID" value="EEF58601.1"/>
    <property type="molecule type" value="Genomic_DNA"/>
</dbReference>
<feature type="domain" description="EamA" evidence="7">
    <location>
        <begin position="6"/>
        <end position="136"/>
    </location>
</feature>
<evidence type="ECO:0000256" key="5">
    <source>
        <dbReference type="ARBA" id="ARBA00023136"/>
    </source>
</evidence>
<dbReference type="PANTHER" id="PTHR32322">
    <property type="entry name" value="INNER MEMBRANE TRANSPORTER"/>
    <property type="match status" value="1"/>
</dbReference>
<feature type="transmembrane region" description="Helical" evidence="6">
    <location>
        <begin position="241"/>
        <end position="261"/>
    </location>
</feature>
<keyword evidence="3 6" id="KW-0812">Transmembrane</keyword>
<proteinExistence type="inferred from homology"/>
<dbReference type="Pfam" id="PF00892">
    <property type="entry name" value="EamA"/>
    <property type="match status" value="2"/>
</dbReference>
<evidence type="ECO:0000256" key="4">
    <source>
        <dbReference type="ARBA" id="ARBA00022989"/>
    </source>
</evidence>
<dbReference type="OrthoDB" id="9809509at2"/>
<feature type="transmembrane region" description="Helical" evidence="6">
    <location>
        <begin position="64"/>
        <end position="83"/>
    </location>
</feature>
<dbReference type="SUPFAM" id="SSF103481">
    <property type="entry name" value="Multidrug resistance efflux transporter EmrE"/>
    <property type="match status" value="2"/>
</dbReference>
<feature type="domain" description="EamA" evidence="7">
    <location>
        <begin position="151"/>
        <end position="282"/>
    </location>
</feature>
<keyword evidence="4 6" id="KW-1133">Transmembrane helix</keyword>